<dbReference type="AlphaFoldDB" id="A0AAV4GRM9"/>
<sequence length="306" mass="34352">MTFSFTDFFDRTVHDIANCTRKVLISVDYRLAPERPFPVPLQDCLDVTKHVLKHGKALGIDVNSVGVAGDSAGGNLAAAVALALSKEKTPGIPPIKYQILAFPATQAMDLRTPSMVEIGERLPLPSAYQMGGFWAAYLGLDPTKLDEYALMMKYNRHVPPQLLEKSKFAKYLDRQNLPEKFREPRPEIMKNYYTPPEKAGVVSSYDAKLYDKIKDTLVNPLFSPLMAPESDLSGLPEALVIVAEFDVLRDDGLLYAHRLRKAGIKTELFINRGYHDDFFRVYPDFLHSKTGEKSLEAMCSFTEKKA</sequence>
<dbReference type="Gene3D" id="3.40.50.1820">
    <property type="entry name" value="alpha/beta hydrolase"/>
    <property type="match status" value="1"/>
</dbReference>
<reference evidence="3 4" key="1">
    <citation type="journal article" date="2021" name="Elife">
        <title>Chloroplast acquisition without the gene transfer in kleptoplastic sea slugs, Plakobranchus ocellatus.</title>
        <authorList>
            <person name="Maeda T."/>
            <person name="Takahashi S."/>
            <person name="Yoshida T."/>
            <person name="Shimamura S."/>
            <person name="Takaki Y."/>
            <person name="Nagai Y."/>
            <person name="Toyoda A."/>
            <person name="Suzuki Y."/>
            <person name="Arimoto A."/>
            <person name="Ishii H."/>
            <person name="Satoh N."/>
            <person name="Nishiyama T."/>
            <person name="Hasebe M."/>
            <person name="Maruyama T."/>
            <person name="Minagawa J."/>
            <person name="Obokata J."/>
            <person name="Shigenobu S."/>
        </authorList>
    </citation>
    <scope>NUCLEOTIDE SEQUENCE [LARGE SCALE GENOMIC DNA]</scope>
</reference>
<dbReference type="InterPro" id="IPR029058">
    <property type="entry name" value="AB_hydrolase_fold"/>
</dbReference>
<name>A0AAV4GRM9_9GAST</name>
<organism evidence="3 4">
    <name type="scientific">Elysia marginata</name>
    <dbReference type="NCBI Taxonomy" id="1093978"/>
    <lineage>
        <taxon>Eukaryota</taxon>
        <taxon>Metazoa</taxon>
        <taxon>Spiralia</taxon>
        <taxon>Lophotrochozoa</taxon>
        <taxon>Mollusca</taxon>
        <taxon>Gastropoda</taxon>
        <taxon>Heterobranchia</taxon>
        <taxon>Euthyneura</taxon>
        <taxon>Panpulmonata</taxon>
        <taxon>Sacoglossa</taxon>
        <taxon>Placobranchoidea</taxon>
        <taxon>Plakobranchidae</taxon>
        <taxon>Elysia</taxon>
    </lineage>
</organism>
<feature type="domain" description="Alpha/beta hydrolase fold-3" evidence="2">
    <location>
        <begin position="208"/>
        <end position="269"/>
    </location>
</feature>
<dbReference type="Proteomes" id="UP000762676">
    <property type="component" value="Unassembled WGS sequence"/>
</dbReference>
<evidence type="ECO:0000313" key="4">
    <source>
        <dbReference type="Proteomes" id="UP000762676"/>
    </source>
</evidence>
<dbReference type="GO" id="GO:0005829">
    <property type="term" value="C:cytosol"/>
    <property type="evidence" value="ECO:0007669"/>
    <property type="project" value="TreeGrafter"/>
</dbReference>
<dbReference type="GO" id="GO:0019433">
    <property type="term" value="P:triglyceride catabolic process"/>
    <property type="evidence" value="ECO:0007669"/>
    <property type="project" value="TreeGrafter"/>
</dbReference>
<dbReference type="SUPFAM" id="SSF53474">
    <property type="entry name" value="alpha/beta-Hydrolases"/>
    <property type="match status" value="1"/>
</dbReference>
<keyword evidence="4" id="KW-1185">Reference proteome</keyword>
<protein>
    <submittedName>
        <fullName evidence="3">Arylacetamide deacetylase</fullName>
    </submittedName>
</protein>
<dbReference type="InterPro" id="IPR013094">
    <property type="entry name" value="AB_hydrolase_3"/>
</dbReference>
<dbReference type="PANTHER" id="PTHR23025:SF4">
    <property type="entry name" value="ALPHA_BETA HYDROLASE FOLD-3 DOMAIN-CONTAINING PROTEIN"/>
    <property type="match status" value="1"/>
</dbReference>
<comment type="caution">
    <text evidence="3">The sequence shown here is derived from an EMBL/GenBank/DDBJ whole genome shotgun (WGS) entry which is preliminary data.</text>
</comment>
<dbReference type="GO" id="GO:0004771">
    <property type="term" value="F:sterol ester esterase activity"/>
    <property type="evidence" value="ECO:0007669"/>
    <property type="project" value="TreeGrafter"/>
</dbReference>
<gene>
    <name evidence="3" type="ORF">ElyMa_006095300</name>
</gene>
<dbReference type="GO" id="GO:0004806">
    <property type="term" value="F:triacylglycerol lipase activity"/>
    <property type="evidence" value="ECO:0007669"/>
    <property type="project" value="TreeGrafter"/>
</dbReference>
<dbReference type="PANTHER" id="PTHR23025">
    <property type="entry name" value="TRIACYLGLYCEROL LIPASE"/>
    <property type="match status" value="1"/>
</dbReference>
<evidence type="ECO:0000259" key="2">
    <source>
        <dbReference type="Pfam" id="PF07859"/>
    </source>
</evidence>
<accession>A0AAV4GRM9</accession>
<dbReference type="Pfam" id="PF07859">
    <property type="entry name" value="Abhydrolase_3"/>
    <property type="match status" value="2"/>
</dbReference>
<evidence type="ECO:0000256" key="1">
    <source>
        <dbReference type="PROSITE-ProRule" id="PRU10038"/>
    </source>
</evidence>
<feature type="domain" description="Alpha/beta hydrolase fold-3" evidence="2">
    <location>
        <begin position="8"/>
        <end position="153"/>
    </location>
</feature>
<dbReference type="PROSITE" id="PS01174">
    <property type="entry name" value="LIPASE_GDXG_SER"/>
    <property type="match status" value="1"/>
</dbReference>
<dbReference type="InterPro" id="IPR033140">
    <property type="entry name" value="Lipase_GDXG_put_SER_AS"/>
</dbReference>
<proteinExistence type="predicted"/>
<dbReference type="EMBL" id="BMAT01012218">
    <property type="protein sequence ID" value="GFR88219.1"/>
    <property type="molecule type" value="Genomic_DNA"/>
</dbReference>
<feature type="active site" evidence="1">
    <location>
        <position position="71"/>
    </location>
</feature>
<evidence type="ECO:0000313" key="3">
    <source>
        <dbReference type="EMBL" id="GFR88219.1"/>
    </source>
</evidence>